<dbReference type="InterPro" id="IPR027417">
    <property type="entry name" value="P-loop_NTPase"/>
</dbReference>
<reference evidence="7 8" key="1">
    <citation type="submission" date="2017-10" db="EMBL/GenBank/DDBJ databases">
        <authorList>
            <person name="Banno H."/>
            <person name="Chua N.-H."/>
        </authorList>
    </citation>
    <scope>NUCLEOTIDE SEQUENCE [LARGE SCALE GENOMIC DNA]</scope>
    <source>
        <strain evidence="7 8">YW11</strain>
    </source>
</reference>
<dbReference type="Pfam" id="PF08352">
    <property type="entry name" value="oligo_HPY"/>
    <property type="match status" value="1"/>
</dbReference>
<keyword evidence="5" id="KW-0067">ATP-binding</keyword>
<dbReference type="EMBL" id="PDNU01000010">
    <property type="protein sequence ID" value="PHK95433.1"/>
    <property type="molecule type" value="Genomic_DNA"/>
</dbReference>
<dbReference type="Proteomes" id="UP000223527">
    <property type="component" value="Unassembled WGS sequence"/>
</dbReference>
<dbReference type="InterPro" id="IPR017871">
    <property type="entry name" value="ABC_transporter-like_CS"/>
</dbReference>
<dbReference type="CDD" id="cd03257">
    <property type="entry name" value="ABC_NikE_OppD_transporters"/>
    <property type="match status" value="1"/>
</dbReference>
<keyword evidence="8" id="KW-1185">Reference proteome</keyword>
<dbReference type="RefSeq" id="WP_099095029.1">
    <property type="nucleotide sequence ID" value="NZ_PDNU01000010.1"/>
</dbReference>
<sequence length="340" mass="37197">MTRPLVEAVALRKHFTLGGGGLFRRPGETLRAVDGVDLRIMPGETLGLVGESGCGKSTLGRLLIRLIEPSDGQVLFDGTDITGLSPARLRATRRAMQIIFQDPYGALNPRMAVEDIVMEPMVIHGARPDAASRQRVAEMLDLVGLPRRAALRFPHEFSGGQRQRIGIARALVLKPSFIVCDEAVSALDVSVQAQIVNLLQDLQREMRLTYLFIAHDLSVVRHISDRVAVMYLGRVVEIAPKAAIYDAPMHPYTQALIAAVPAPHPAGRAARRAARLRVEGEMPSALNLPPGCRFHTRCPFAMEVCRSVPPPLREYAPGHMTACHLHDPQHRPATLEEAAA</sequence>
<dbReference type="Pfam" id="PF00005">
    <property type="entry name" value="ABC_tran"/>
    <property type="match status" value="1"/>
</dbReference>
<evidence type="ECO:0000313" key="8">
    <source>
        <dbReference type="Proteomes" id="UP000223527"/>
    </source>
</evidence>
<dbReference type="PANTHER" id="PTHR43776">
    <property type="entry name" value="TRANSPORT ATP-BINDING PROTEIN"/>
    <property type="match status" value="1"/>
</dbReference>
<evidence type="ECO:0000256" key="5">
    <source>
        <dbReference type="ARBA" id="ARBA00022840"/>
    </source>
</evidence>
<dbReference type="GO" id="GO:0015833">
    <property type="term" value="P:peptide transport"/>
    <property type="evidence" value="ECO:0007669"/>
    <property type="project" value="InterPro"/>
</dbReference>
<protein>
    <submittedName>
        <fullName evidence="7">Peptide ABC transporter substrate-binding protein</fullName>
    </submittedName>
</protein>
<keyword evidence="4" id="KW-0547">Nucleotide-binding</keyword>
<name>A0A2C7ACN4_9PROT</name>
<dbReference type="PROSITE" id="PS50893">
    <property type="entry name" value="ABC_TRANSPORTER_2"/>
    <property type="match status" value="1"/>
</dbReference>
<gene>
    <name evidence="7" type="ORF">CR162_08060</name>
</gene>
<keyword evidence="3" id="KW-0813">Transport</keyword>
<dbReference type="SMART" id="SM00382">
    <property type="entry name" value="AAA"/>
    <property type="match status" value="1"/>
</dbReference>
<comment type="subcellular location">
    <subcellularLocation>
        <location evidence="1">Cell inner membrane</location>
        <topology evidence="1">Peripheral membrane protein</topology>
    </subcellularLocation>
</comment>
<proteinExistence type="inferred from homology"/>
<dbReference type="FunFam" id="3.40.50.300:FF:000016">
    <property type="entry name" value="Oligopeptide ABC transporter ATP-binding component"/>
    <property type="match status" value="1"/>
</dbReference>
<dbReference type="InterPro" id="IPR003593">
    <property type="entry name" value="AAA+_ATPase"/>
</dbReference>
<dbReference type="InterPro" id="IPR013563">
    <property type="entry name" value="Oligopep_ABC_C"/>
</dbReference>
<dbReference type="GO" id="GO:0005524">
    <property type="term" value="F:ATP binding"/>
    <property type="evidence" value="ECO:0007669"/>
    <property type="project" value="UniProtKB-KW"/>
</dbReference>
<dbReference type="InterPro" id="IPR050319">
    <property type="entry name" value="ABC_transp_ATP-bind"/>
</dbReference>
<dbReference type="SUPFAM" id="SSF52540">
    <property type="entry name" value="P-loop containing nucleoside triphosphate hydrolases"/>
    <property type="match status" value="1"/>
</dbReference>
<comment type="caution">
    <text evidence="7">The sequence shown here is derived from an EMBL/GenBank/DDBJ whole genome shotgun (WGS) entry which is preliminary data.</text>
</comment>
<dbReference type="NCBIfam" id="TIGR01727">
    <property type="entry name" value="oligo_HPY"/>
    <property type="match status" value="1"/>
</dbReference>
<dbReference type="InterPro" id="IPR003439">
    <property type="entry name" value="ABC_transporter-like_ATP-bd"/>
</dbReference>
<dbReference type="GO" id="GO:0016887">
    <property type="term" value="F:ATP hydrolysis activity"/>
    <property type="evidence" value="ECO:0007669"/>
    <property type="project" value="InterPro"/>
</dbReference>
<evidence type="ECO:0000259" key="6">
    <source>
        <dbReference type="PROSITE" id="PS50893"/>
    </source>
</evidence>
<dbReference type="GO" id="GO:0055085">
    <property type="term" value="P:transmembrane transport"/>
    <property type="evidence" value="ECO:0007669"/>
    <property type="project" value="UniProtKB-ARBA"/>
</dbReference>
<feature type="domain" description="ABC transporter" evidence="6">
    <location>
        <begin position="17"/>
        <end position="257"/>
    </location>
</feature>
<evidence type="ECO:0000256" key="2">
    <source>
        <dbReference type="ARBA" id="ARBA00005417"/>
    </source>
</evidence>
<dbReference type="PANTHER" id="PTHR43776:SF7">
    <property type="entry name" value="D,D-DIPEPTIDE TRANSPORT ATP-BINDING PROTEIN DDPF-RELATED"/>
    <property type="match status" value="1"/>
</dbReference>
<evidence type="ECO:0000313" key="7">
    <source>
        <dbReference type="EMBL" id="PHK95433.1"/>
    </source>
</evidence>
<evidence type="ECO:0000256" key="4">
    <source>
        <dbReference type="ARBA" id="ARBA00022741"/>
    </source>
</evidence>
<dbReference type="Gene3D" id="3.40.50.300">
    <property type="entry name" value="P-loop containing nucleotide triphosphate hydrolases"/>
    <property type="match status" value="1"/>
</dbReference>
<dbReference type="AlphaFoldDB" id="A0A2C7ACN4"/>
<evidence type="ECO:0000256" key="3">
    <source>
        <dbReference type="ARBA" id="ARBA00022448"/>
    </source>
</evidence>
<comment type="similarity">
    <text evidence="2">Belongs to the ABC transporter superfamily.</text>
</comment>
<organism evidence="7 8">
    <name type="scientific">Teichococcus rhizosphaerae</name>
    <dbReference type="NCBI Taxonomy" id="1335062"/>
    <lineage>
        <taxon>Bacteria</taxon>
        <taxon>Pseudomonadati</taxon>
        <taxon>Pseudomonadota</taxon>
        <taxon>Alphaproteobacteria</taxon>
        <taxon>Acetobacterales</taxon>
        <taxon>Roseomonadaceae</taxon>
        <taxon>Roseomonas</taxon>
    </lineage>
</organism>
<dbReference type="GO" id="GO:0005886">
    <property type="term" value="C:plasma membrane"/>
    <property type="evidence" value="ECO:0007669"/>
    <property type="project" value="UniProtKB-SubCell"/>
</dbReference>
<dbReference type="OrthoDB" id="9767950at2"/>
<accession>A0A2C7ACN4</accession>
<evidence type="ECO:0000256" key="1">
    <source>
        <dbReference type="ARBA" id="ARBA00004417"/>
    </source>
</evidence>
<dbReference type="PROSITE" id="PS00211">
    <property type="entry name" value="ABC_TRANSPORTER_1"/>
    <property type="match status" value="1"/>
</dbReference>